<evidence type="ECO:0000256" key="3">
    <source>
        <dbReference type="ARBA" id="ARBA00022679"/>
    </source>
</evidence>
<dbReference type="Proteomes" id="UP000737018">
    <property type="component" value="Unassembled WGS sequence"/>
</dbReference>
<evidence type="ECO:0000256" key="2">
    <source>
        <dbReference type="ARBA" id="ARBA00022527"/>
    </source>
</evidence>
<evidence type="ECO:0000313" key="17">
    <source>
        <dbReference type="Proteomes" id="UP000737018"/>
    </source>
</evidence>
<dbReference type="InterPro" id="IPR045272">
    <property type="entry name" value="ANXUR1/2-like"/>
</dbReference>
<keyword evidence="17" id="KW-1185">Reference proteome</keyword>
<dbReference type="InterPro" id="IPR000719">
    <property type="entry name" value="Prot_kinase_dom"/>
</dbReference>
<dbReference type="Gene3D" id="2.60.120.430">
    <property type="entry name" value="Galactose-binding lectin"/>
    <property type="match status" value="2"/>
</dbReference>
<keyword evidence="2" id="KW-0723">Serine/threonine-protein kinase</keyword>
<keyword evidence="5 14" id="KW-0732">Signal</keyword>
<dbReference type="Pfam" id="PF12819">
    <property type="entry name" value="Malectin_like"/>
    <property type="match status" value="1"/>
</dbReference>
<dbReference type="FunFam" id="1.10.510.10:FF:000252">
    <property type="entry name" value="Receptor-like protein kinase FERONIA"/>
    <property type="match status" value="1"/>
</dbReference>
<dbReference type="FunFam" id="2.60.120.430:FF:000003">
    <property type="entry name" value="FERONIA receptor-like kinase"/>
    <property type="match status" value="1"/>
</dbReference>
<dbReference type="FunFam" id="3.30.200.20:FF:000645">
    <property type="entry name" value="Receptor-like protein kinase FERONIA"/>
    <property type="match status" value="1"/>
</dbReference>
<dbReference type="FunFam" id="2.60.120.430:FF:000007">
    <property type="entry name" value="FERONIA receptor-like kinase"/>
    <property type="match status" value="1"/>
</dbReference>
<keyword evidence="3" id="KW-0808">Transferase</keyword>
<evidence type="ECO:0000313" key="16">
    <source>
        <dbReference type="EMBL" id="KAF3949309.1"/>
    </source>
</evidence>
<dbReference type="EMBL" id="JRKL02006193">
    <property type="protein sequence ID" value="KAF3949309.1"/>
    <property type="molecule type" value="Genomic_DNA"/>
</dbReference>
<keyword evidence="7" id="KW-0418">Kinase</keyword>
<evidence type="ECO:0000256" key="12">
    <source>
        <dbReference type="PROSITE-ProRule" id="PRU10141"/>
    </source>
</evidence>
<dbReference type="PROSITE" id="PS50011">
    <property type="entry name" value="PROTEIN_KINASE_DOM"/>
    <property type="match status" value="1"/>
</dbReference>
<evidence type="ECO:0000256" key="10">
    <source>
        <dbReference type="ARBA" id="ARBA00023136"/>
    </source>
</evidence>
<keyword evidence="8 12" id="KW-0067">ATP-binding</keyword>
<feature type="signal peptide" evidence="14">
    <location>
        <begin position="1"/>
        <end position="28"/>
    </location>
</feature>
<evidence type="ECO:0000256" key="1">
    <source>
        <dbReference type="ARBA" id="ARBA00004479"/>
    </source>
</evidence>
<evidence type="ECO:0000256" key="13">
    <source>
        <dbReference type="SAM" id="Phobius"/>
    </source>
</evidence>
<keyword evidence="11" id="KW-0325">Glycoprotein</keyword>
<dbReference type="SUPFAM" id="SSF56112">
    <property type="entry name" value="Protein kinase-like (PK-like)"/>
    <property type="match status" value="1"/>
</dbReference>
<dbReference type="Gene3D" id="1.10.510.10">
    <property type="entry name" value="Transferase(Phosphotransferase) domain 1"/>
    <property type="match status" value="1"/>
</dbReference>
<comment type="caution">
    <text evidence="16">The sequence shown here is derived from an EMBL/GenBank/DDBJ whole genome shotgun (WGS) entry which is preliminary data.</text>
</comment>
<keyword evidence="9 13" id="KW-1133">Transmembrane helix</keyword>
<dbReference type="CDD" id="cd14066">
    <property type="entry name" value="STKc_IRAK"/>
    <property type="match status" value="1"/>
</dbReference>
<dbReference type="InterPro" id="IPR001245">
    <property type="entry name" value="Ser-Thr/Tyr_kinase_cat_dom"/>
</dbReference>
<sequence length="866" mass="98302">MRNPSMLTPIVSIFCLFFLLYQITLVASSTPPRYVPIDDITLDCGSATNESIDLYGRVWTGDFLPKYFPKEELNNLKSNTSKALGIVTRAPYSTARISYSQFTYVFPVTVGPKFVRLHFNSAIYPGFEVSKALFTVIAGSFTLLRNFTLVPVDSLQEKTFFKEFCINVGKDKKLILTFIPFSTTFHAFINGIEIVSMPANLYYMPEGKSMEGIQNLSGNPFYINDDTALEMVYRLNVGGNSISQTDDTGLFREWSRDYNYFESAGLIPHDSSLKLDYSVIPNFSAPDDVYRSAIIMGFNHTKNRLSNLTWELPVDMGFYYLVRLHFCEIDPGVTDVGQRRFIIFIDHLLADMDADVIFWTGKNGTPVYKDYVVMIEKRGVGDNSHNLLIDLHEDAFLNGLEVFKLSNTDGNLAKHGAEIWIDNSPTAMMSKTKKFIAIGIGTGFLVLLFLMGCMVFWKVKKSKRYVSYYPPSRCWCLCWLRLYPYKGKQTGKKTSSLRKELCHHFSLADIKIATNNFHEDLIIGKGGFGNVYKGQIDDEETMTVAIKRLNPESRQGAHEFQTEIEMLSQLRYVHLVSLIGYCNEKGEMILVYDYMANGTLREHLYDTNNDTLPWKKRLDICIGAARGLDYLHRGVKHTIIHRDVKTTNILLDDKWVAKVSDFGLSKMDQNNNAVSTMVKGTWGYLDPEYARCQKLSEKSDVYSFGVVLLEVLCARKALNQKLEEEEWNLAHWARKCIERGTINEIIDPYLKGKIAPVCFKVFMQIAESCTRDQGIQRPKMGDVVEKLKMALELQENADAEKESINPSGEHIYLDTLSFCIDVTNDGLWATNVHYEHGMTSDSTGIGTGLTCSSFEIDSITSHKTFS</sequence>
<dbReference type="PANTHER" id="PTHR34590:SF15">
    <property type="entry name" value="PROTEIN KINASE DOMAIN-CONTAINING PROTEIN"/>
    <property type="match status" value="1"/>
</dbReference>
<reference evidence="16" key="1">
    <citation type="submission" date="2020-03" db="EMBL/GenBank/DDBJ databases">
        <title>Castanea mollissima Vanexum genome sequencing.</title>
        <authorList>
            <person name="Staton M."/>
        </authorList>
    </citation>
    <scope>NUCLEOTIDE SEQUENCE</scope>
    <source>
        <tissue evidence="16">Leaf</tissue>
    </source>
</reference>
<dbReference type="AlphaFoldDB" id="A0A8J4QN38"/>
<dbReference type="GO" id="GO:0016020">
    <property type="term" value="C:membrane"/>
    <property type="evidence" value="ECO:0007669"/>
    <property type="project" value="UniProtKB-SubCell"/>
</dbReference>
<dbReference type="Gene3D" id="3.30.200.20">
    <property type="entry name" value="Phosphorylase Kinase, domain 1"/>
    <property type="match status" value="1"/>
</dbReference>
<gene>
    <name evidence="16" type="ORF">CMV_024809</name>
</gene>
<evidence type="ECO:0000256" key="7">
    <source>
        <dbReference type="ARBA" id="ARBA00022777"/>
    </source>
</evidence>
<evidence type="ECO:0000256" key="4">
    <source>
        <dbReference type="ARBA" id="ARBA00022692"/>
    </source>
</evidence>
<dbReference type="Pfam" id="PF07714">
    <property type="entry name" value="PK_Tyr_Ser-Thr"/>
    <property type="match status" value="1"/>
</dbReference>
<evidence type="ECO:0000256" key="6">
    <source>
        <dbReference type="ARBA" id="ARBA00022741"/>
    </source>
</evidence>
<evidence type="ECO:0000256" key="14">
    <source>
        <dbReference type="SAM" id="SignalP"/>
    </source>
</evidence>
<comment type="subcellular location">
    <subcellularLocation>
        <location evidence="1">Membrane</location>
        <topology evidence="1">Single-pass type I membrane protein</topology>
    </subcellularLocation>
</comment>
<dbReference type="PROSITE" id="PS00108">
    <property type="entry name" value="PROTEIN_KINASE_ST"/>
    <property type="match status" value="1"/>
</dbReference>
<organism evidence="16 17">
    <name type="scientific">Castanea mollissima</name>
    <name type="common">Chinese chestnut</name>
    <dbReference type="NCBI Taxonomy" id="60419"/>
    <lineage>
        <taxon>Eukaryota</taxon>
        <taxon>Viridiplantae</taxon>
        <taxon>Streptophyta</taxon>
        <taxon>Embryophyta</taxon>
        <taxon>Tracheophyta</taxon>
        <taxon>Spermatophyta</taxon>
        <taxon>Magnoliopsida</taxon>
        <taxon>eudicotyledons</taxon>
        <taxon>Gunneridae</taxon>
        <taxon>Pentapetalae</taxon>
        <taxon>rosids</taxon>
        <taxon>fabids</taxon>
        <taxon>Fagales</taxon>
        <taxon>Fagaceae</taxon>
        <taxon>Castanea</taxon>
    </lineage>
</organism>
<dbReference type="InterPro" id="IPR011009">
    <property type="entry name" value="Kinase-like_dom_sf"/>
</dbReference>
<dbReference type="GO" id="GO:0004674">
    <property type="term" value="F:protein serine/threonine kinase activity"/>
    <property type="evidence" value="ECO:0007669"/>
    <property type="project" value="UniProtKB-KW"/>
</dbReference>
<dbReference type="SMART" id="SM00220">
    <property type="entry name" value="S_TKc"/>
    <property type="match status" value="1"/>
</dbReference>
<dbReference type="GO" id="GO:0010038">
    <property type="term" value="P:response to metal ion"/>
    <property type="evidence" value="ECO:0007669"/>
    <property type="project" value="UniProtKB-ARBA"/>
</dbReference>
<evidence type="ECO:0000256" key="8">
    <source>
        <dbReference type="ARBA" id="ARBA00022840"/>
    </source>
</evidence>
<feature type="binding site" evidence="12">
    <location>
        <position position="547"/>
    </location>
    <ligand>
        <name>ATP</name>
        <dbReference type="ChEBI" id="CHEBI:30616"/>
    </ligand>
</feature>
<dbReference type="OrthoDB" id="1720310at2759"/>
<dbReference type="InterPro" id="IPR017441">
    <property type="entry name" value="Protein_kinase_ATP_BS"/>
</dbReference>
<keyword evidence="6 12" id="KW-0547">Nucleotide-binding</keyword>
<dbReference type="GO" id="GO:0004714">
    <property type="term" value="F:transmembrane receptor protein tyrosine kinase activity"/>
    <property type="evidence" value="ECO:0007669"/>
    <property type="project" value="InterPro"/>
</dbReference>
<keyword evidence="4 13" id="KW-0812">Transmembrane</keyword>
<proteinExistence type="predicted"/>
<dbReference type="PANTHER" id="PTHR34590">
    <property type="entry name" value="OS03G0124300 PROTEIN-RELATED"/>
    <property type="match status" value="1"/>
</dbReference>
<evidence type="ECO:0000256" key="11">
    <source>
        <dbReference type="ARBA" id="ARBA00023180"/>
    </source>
</evidence>
<dbReference type="GO" id="GO:0005524">
    <property type="term" value="F:ATP binding"/>
    <property type="evidence" value="ECO:0007669"/>
    <property type="project" value="UniProtKB-UniRule"/>
</dbReference>
<dbReference type="InterPro" id="IPR008271">
    <property type="entry name" value="Ser/Thr_kinase_AS"/>
</dbReference>
<name>A0A8J4QN38_9ROSI</name>
<keyword evidence="10 13" id="KW-0472">Membrane</keyword>
<evidence type="ECO:0000259" key="15">
    <source>
        <dbReference type="PROSITE" id="PS50011"/>
    </source>
</evidence>
<evidence type="ECO:0000256" key="9">
    <source>
        <dbReference type="ARBA" id="ARBA00022989"/>
    </source>
</evidence>
<dbReference type="PROSITE" id="PS00107">
    <property type="entry name" value="PROTEIN_KINASE_ATP"/>
    <property type="match status" value="1"/>
</dbReference>
<feature type="domain" description="Protein kinase" evidence="15">
    <location>
        <begin position="517"/>
        <end position="791"/>
    </location>
</feature>
<accession>A0A8J4QN38</accession>
<protein>
    <recommendedName>
        <fullName evidence="15">Protein kinase domain-containing protein</fullName>
    </recommendedName>
</protein>
<feature type="chain" id="PRO_5035275746" description="Protein kinase domain-containing protein" evidence="14">
    <location>
        <begin position="29"/>
        <end position="866"/>
    </location>
</feature>
<dbReference type="InterPro" id="IPR024788">
    <property type="entry name" value="Malectin-like_Carb-bd_dom"/>
</dbReference>
<evidence type="ECO:0000256" key="5">
    <source>
        <dbReference type="ARBA" id="ARBA00022729"/>
    </source>
</evidence>
<feature type="transmembrane region" description="Helical" evidence="13">
    <location>
        <begin position="435"/>
        <end position="457"/>
    </location>
</feature>